<dbReference type="RefSeq" id="XP_040673023.1">
    <property type="nucleotide sequence ID" value="XM_040813598.1"/>
</dbReference>
<accession>A0A1L9Q0F8</accession>
<name>A0A1L9Q0F8_ASPVE</name>
<evidence type="ECO:0000313" key="2">
    <source>
        <dbReference type="Proteomes" id="UP000184073"/>
    </source>
</evidence>
<dbReference type="GeneID" id="63729109"/>
<proteinExistence type="predicted"/>
<dbReference type="AlphaFoldDB" id="A0A1L9Q0F8"/>
<evidence type="ECO:0000313" key="1">
    <source>
        <dbReference type="EMBL" id="OJJ07261.1"/>
    </source>
</evidence>
<sequence>MNASCVDDDEPENTDRSVHYRSDYSPTCWDRPTTCPCSTRMYYRGNGTDNRDNNMDF</sequence>
<reference evidence="2" key="1">
    <citation type="journal article" date="2017" name="Genome Biol.">
        <title>Comparative genomics reveals high biological diversity and specific adaptations in the industrially and medically important fungal genus Aspergillus.</title>
        <authorList>
            <person name="de Vries R.P."/>
            <person name="Riley R."/>
            <person name="Wiebenga A."/>
            <person name="Aguilar-Osorio G."/>
            <person name="Amillis S."/>
            <person name="Uchima C.A."/>
            <person name="Anderluh G."/>
            <person name="Asadollahi M."/>
            <person name="Askin M."/>
            <person name="Barry K."/>
            <person name="Battaglia E."/>
            <person name="Bayram O."/>
            <person name="Benocci T."/>
            <person name="Braus-Stromeyer S.A."/>
            <person name="Caldana C."/>
            <person name="Canovas D."/>
            <person name="Cerqueira G.C."/>
            <person name="Chen F."/>
            <person name="Chen W."/>
            <person name="Choi C."/>
            <person name="Clum A."/>
            <person name="Dos Santos R.A."/>
            <person name="Damasio A.R."/>
            <person name="Diallinas G."/>
            <person name="Emri T."/>
            <person name="Fekete E."/>
            <person name="Flipphi M."/>
            <person name="Freyberg S."/>
            <person name="Gallo A."/>
            <person name="Gournas C."/>
            <person name="Habgood R."/>
            <person name="Hainaut M."/>
            <person name="Harispe M.L."/>
            <person name="Henrissat B."/>
            <person name="Hilden K.S."/>
            <person name="Hope R."/>
            <person name="Hossain A."/>
            <person name="Karabika E."/>
            <person name="Karaffa L."/>
            <person name="Karanyi Z."/>
            <person name="Krasevec N."/>
            <person name="Kuo A."/>
            <person name="Kusch H."/>
            <person name="LaButti K."/>
            <person name="Lagendijk E.L."/>
            <person name="Lapidus A."/>
            <person name="Levasseur A."/>
            <person name="Lindquist E."/>
            <person name="Lipzen A."/>
            <person name="Logrieco A.F."/>
            <person name="MacCabe A."/>
            <person name="Maekelae M.R."/>
            <person name="Malavazi I."/>
            <person name="Melin P."/>
            <person name="Meyer V."/>
            <person name="Mielnichuk N."/>
            <person name="Miskei M."/>
            <person name="Molnar A.P."/>
            <person name="Mule G."/>
            <person name="Ngan C.Y."/>
            <person name="Orejas M."/>
            <person name="Orosz E."/>
            <person name="Ouedraogo J.P."/>
            <person name="Overkamp K.M."/>
            <person name="Park H.-S."/>
            <person name="Perrone G."/>
            <person name="Piumi F."/>
            <person name="Punt P.J."/>
            <person name="Ram A.F."/>
            <person name="Ramon A."/>
            <person name="Rauscher S."/>
            <person name="Record E."/>
            <person name="Riano-Pachon D.M."/>
            <person name="Robert V."/>
            <person name="Roehrig J."/>
            <person name="Ruller R."/>
            <person name="Salamov A."/>
            <person name="Salih N.S."/>
            <person name="Samson R.A."/>
            <person name="Sandor E."/>
            <person name="Sanguinetti M."/>
            <person name="Schuetze T."/>
            <person name="Sepcic K."/>
            <person name="Shelest E."/>
            <person name="Sherlock G."/>
            <person name="Sophianopoulou V."/>
            <person name="Squina F.M."/>
            <person name="Sun H."/>
            <person name="Susca A."/>
            <person name="Todd R.B."/>
            <person name="Tsang A."/>
            <person name="Unkles S.E."/>
            <person name="van de Wiele N."/>
            <person name="van Rossen-Uffink D."/>
            <person name="Oliveira J.V."/>
            <person name="Vesth T.C."/>
            <person name="Visser J."/>
            <person name="Yu J.-H."/>
            <person name="Zhou M."/>
            <person name="Andersen M.R."/>
            <person name="Archer D.B."/>
            <person name="Baker S.E."/>
            <person name="Benoit I."/>
            <person name="Brakhage A.A."/>
            <person name="Braus G.H."/>
            <person name="Fischer R."/>
            <person name="Frisvad J.C."/>
            <person name="Goldman G.H."/>
            <person name="Houbraken J."/>
            <person name="Oakley B."/>
            <person name="Pocsi I."/>
            <person name="Scazzocchio C."/>
            <person name="Seiboth B."/>
            <person name="vanKuyk P.A."/>
            <person name="Wortman J."/>
            <person name="Dyer P.S."/>
            <person name="Grigoriev I.V."/>
        </authorList>
    </citation>
    <scope>NUCLEOTIDE SEQUENCE [LARGE SCALE GENOMIC DNA]</scope>
    <source>
        <strain evidence="2">CBS 583.65</strain>
    </source>
</reference>
<protein>
    <submittedName>
        <fullName evidence="1">Uncharacterized protein</fullName>
    </submittedName>
</protein>
<organism evidence="1 2">
    <name type="scientific">Aspergillus versicolor CBS 583.65</name>
    <dbReference type="NCBI Taxonomy" id="1036611"/>
    <lineage>
        <taxon>Eukaryota</taxon>
        <taxon>Fungi</taxon>
        <taxon>Dikarya</taxon>
        <taxon>Ascomycota</taxon>
        <taxon>Pezizomycotina</taxon>
        <taxon>Eurotiomycetes</taxon>
        <taxon>Eurotiomycetidae</taxon>
        <taxon>Eurotiales</taxon>
        <taxon>Aspergillaceae</taxon>
        <taxon>Aspergillus</taxon>
        <taxon>Aspergillus subgen. Nidulantes</taxon>
    </lineage>
</organism>
<dbReference type="Proteomes" id="UP000184073">
    <property type="component" value="Unassembled WGS sequence"/>
</dbReference>
<dbReference type="VEuPathDB" id="FungiDB:ASPVEDRAFT_46611"/>
<keyword evidence="2" id="KW-1185">Reference proteome</keyword>
<gene>
    <name evidence="1" type="ORF">ASPVEDRAFT_46611</name>
</gene>
<dbReference type="EMBL" id="KV878136">
    <property type="protein sequence ID" value="OJJ07261.1"/>
    <property type="molecule type" value="Genomic_DNA"/>
</dbReference>